<dbReference type="Proteomes" id="UP000789570">
    <property type="component" value="Unassembled WGS sequence"/>
</dbReference>
<proteinExistence type="predicted"/>
<sequence>ERALGSWQLFRNEHVDSSKSSKTKYANSDSHNIKRNSKVSLPKLQDVPCQLFNQLKDELHDFTEKDQRLLDASLRGHLAKTFGITKIFPLYLDRSEFVMWFLDENKCLFMWNEMENSVIYMGSDLEEGIKNYLIHPDRLCYVIEYTFERVPVNEEDRRLDEEIKNNLEEIGFEKMILEAKANFLVSKGKKARKK</sequence>
<comment type="caution">
    <text evidence="1">The sequence shown here is derived from an EMBL/GenBank/DDBJ whole genome shotgun (WGS) entry which is preliminary data.</text>
</comment>
<organism evidence="1 2">
    <name type="scientific">Funneliformis caledonium</name>
    <dbReference type="NCBI Taxonomy" id="1117310"/>
    <lineage>
        <taxon>Eukaryota</taxon>
        <taxon>Fungi</taxon>
        <taxon>Fungi incertae sedis</taxon>
        <taxon>Mucoromycota</taxon>
        <taxon>Glomeromycotina</taxon>
        <taxon>Glomeromycetes</taxon>
        <taxon>Glomerales</taxon>
        <taxon>Glomeraceae</taxon>
        <taxon>Funneliformis</taxon>
    </lineage>
</organism>
<gene>
    <name evidence="1" type="ORF">FCALED_LOCUS17556</name>
</gene>
<name>A0A9N9JA98_9GLOM</name>
<reference evidence="1" key="1">
    <citation type="submission" date="2021-06" db="EMBL/GenBank/DDBJ databases">
        <authorList>
            <person name="Kallberg Y."/>
            <person name="Tangrot J."/>
            <person name="Rosling A."/>
        </authorList>
    </citation>
    <scope>NUCLEOTIDE SEQUENCE</scope>
    <source>
        <strain evidence="1">UK204</strain>
    </source>
</reference>
<evidence type="ECO:0000313" key="1">
    <source>
        <dbReference type="EMBL" id="CAG8771349.1"/>
    </source>
</evidence>
<feature type="non-terminal residue" evidence="1">
    <location>
        <position position="1"/>
    </location>
</feature>
<protein>
    <submittedName>
        <fullName evidence="1">1047_t:CDS:1</fullName>
    </submittedName>
</protein>
<accession>A0A9N9JA98</accession>
<dbReference type="AlphaFoldDB" id="A0A9N9JA98"/>
<dbReference type="EMBL" id="CAJVPQ010027531">
    <property type="protein sequence ID" value="CAG8771349.1"/>
    <property type="molecule type" value="Genomic_DNA"/>
</dbReference>
<keyword evidence="2" id="KW-1185">Reference proteome</keyword>
<evidence type="ECO:0000313" key="2">
    <source>
        <dbReference type="Proteomes" id="UP000789570"/>
    </source>
</evidence>
<dbReference type="OrthoDB" id="2417244at2759"/>